<dbReference type="SUPFAM" id="SSF50443">
    <property type="entry name" value="FucI/AraA C-terminal domain-like"/>
    <property type="match status" value="1"/>
</dbReference>
<dbReference type="PANTHER" id="PTHR37840">
    <property type="entry name" value="L-FUCOSE ISOMERASE"/>
    <property type="match status" value="1"/>
</dbReference>
<dbReference type="GO" id="GO:0008736">
    <property type="term" value="F:L-fucose isomerase activity"/>
    <property type="evidence" value="ECO:0007669"/>
    <property type="project" value="UniProtKB-UniRule"/>
</dbReference>
<comment type="catalytic activity">
    <reaction evidence="7">
        <text>L-fucose = L-fuculose</text>
        <dbReference type="Rhea" id="RHEA:17233"/>
        <dbReference type="ChEBI" id="CHEBI:2181"/>
        <dbReference type="ChEBI" id="CHEBI:17617"/>
        <dbReference type="EC" id="5.3.1.25"/>
    </reaction>
</comment>
<proteinExistence type="inferred from homology"/>
<dbReference type="Pfam" id="PF02952">
    <property type="entry name" value="Fucose_iso_C"/>
    <property type="match status" value="1"/>
</dbReference>
<evidence type="ECO:0000259" key="9">
    <source>
        <dbReference type="Pfam" id="PF07881"/>
    </source>
</evidence>
<dbReference type="GO" id="GO:0008790">
    <property type="term" value="F:arabinose isomerase activity"/>
    <property type="evidence" value="ECO:0007669"/>
    <property type="project" value="TreeGrafter"/>
</dbReference>
<comment type="cofactor">
    <cofactor evidence="7">
        <name>Mn(2+)</name>
        <dbReference type="ChEBI" id="CHEBI:29035"/>
    </cofactor>
</comment>
<dbReference type="InterPro" id="IPR004216">
    <property type="entry name" value="Fuc/Ara_isomerase_C"/>
</dbReference>
<evidence type="ECO:0000256" key="3">
    <source>
        <dbReference type="ARBA" id="ARBA00023211"/>
    </source>
</evidence>
<dbReference type="InterPro" id="IPR012888">
    <property type="entry name" value="Fucose_iso_N1"/>
</dbReference>
<organism evidence="11 12">
    <name type="scientific">Gluconacetobacter diazotrophicus</name>
    <name type="common">Acetobacter diazotrophicus</name>
    <dbReference type="NCBI Taxonomy" id="33996"/>
    <lineage>
        <taxon>Bacteria</taxon>
        <taxon>Pseudomonadati</taxon>
        <taxon>Pseudomonadota</taxon>
        <taxon>Alphaproteobacteria</taxon>
        <taxon>Acetobacterales</taxon>
        <taxon>Acetobacteraceae</taxon>
        <taxon>Gluconacetobacter</taxon>
    </lineage>
</organism>
<dbReference type="Proteomes" id="UP000550787">
    <property type="component" value="Unassembled WGS sequence"/>
</dbReference>
<feature type="active site" description="Proton acceptor" evidence="7">
    <location>
        <position position="334"/>
    </location>
</feature>
<dbReference type="Gene3D" id="3.40.275.10">
    <property type="entry name" value="L-fucose Isomerase, Chain A, domain 2"/>
    <property type="match status" value="1"/>
</dbReference>
<keyword evidence="2 7" id="KW-0479">Metal-binding</keyword>
<dbReference type="InterPro" id="IPR038393">
    <property type="entry name" value="Fuc_iso_dom3_sf"/>
</dbReference>
<evidence type="ECO:0000256" key="2">
    <source>
        <dbReference type="ARBA" id="ARBA00022723"/>
    </source>
</evidence>
<evidence type="ECO:0000256" key="4">
    <source>
        <dbReference type="ARBA" id="ARBA00023235"/>
    </source>
</evidence>
<reference evidence="11 12" key="1">
    <citation type="submission" date="2020-04" db="EMBL/GenBank/DDBJ databases">
        <title>Description of novel Gluconacetobacter.</title>
        <authorList>
            <person name="Sombolestani A."/>
        </authorList>
    </citation>
    <scope>NUCLEOTIDE SEQUENCE [LARGE SCALE GENOMIC DNA]</scope>
    <source>
        <strain evidence="11 12">LMG 7603</strain>
    </source>
</reference>
<dbReference type="UniPathway" id="UPA00563">
    <property type="reaction ID" value="UER00624"/>
</dbReference>
<dbReference type="PANTHER" id="PTHR37840:SF1">
    <property type="entry name" value="L-FUCOSE ISOMERASE"/>
    <property type="match status" value="1"/>
</dbReference>
<comment type="subcellular location">
    <subcellularLocation>
        <location evidence="7">Cytoplasm</location>
    </subcellularLocation>
</comment>
<dbReference type="GO" id="GO:0042355">
    <property type="term" value="P:L-fucose catabolic process"/>
    <property type="evidence" value="ECO:0007669"/>
    <property type="project" value="UniProtKB-UniRule"/>
</dbReference>
<evidence type="ECO:0000313" key="11">
    <source>
        <dbReference type="EMBL" id="MBB2157472.1"/>
    </source>
</evidence>
<keyword evidence="5 7" id="KW-0294">Fucose metabolism</keyword>
<evidence type="ECO:0000256" key="7">
    <source>
        <dbReference type="HAMAP-Rule" id="MF_01254"/>
    </source>
</evidence>
<evidence type="ECO:0000259" key="8">
    <source>
        <dbReference type="Pfam" id="PF02952"/>
    </source>
</evidence>
<comment type="caution">
    <text evidence="11">The sequence shown here is derived from an EMBL/GenBank/DDBJ whole genome shotgun (WGS) entry which is preliminary data.</text>
</comment>
<evidence type="ECO:0000313" key="12">
    <source>
        <dbReference type="Proteomes" id="UP000550787"/>
    </source>
</evidence>
<dbReference type="InterPro" id="IPR005763">
    <property type="entry name" value="Fucose_isomerase"/>
</dbReference>
<sequence length="590" mass="63687">MNRSLPKIGIRPIIDGRRGGIRESLEDVTMAMAHRTAAFLTSELRHAGGEAVECVIADTCIAGYAEAAACEEKFASAHVGLSISVTPCWCYGAETIDMVPERQKAIWGFNGTERPGAVYLAAALAAHNQKGLPAFSIYGRDVQDSGDEAIPPDVREKLLRFARAGLAVATMRGRTYLSIGGVSMGIAGSIVDHAFFRSWLDMRVQAVDMTELRRRLDRKIYDTAELETAQAWADARFRFGIERNARPRDAAGKREILSESLAMTLCIRDMMHGNARLAAMGWAEEALGYDAIAAGFQGQRHWTDQYPNADVAEALLNSSFDWSGARAPSILATENDCLNGATMLFGLLMSGKAQIFADVRTFWSPEAVQRVTGHRLEGKSAGGILHLINSGAAALDGSCAVRDAQGAPTIKPHWQVDEDDISALLAATDWCPGLEEYFRGGGFSSHFVTRGGVAFTMVRLNLVAGIGPVLQIAEGWSVDLPPAVHAALEARTDPSWPTTWFVPRLTGHGAFRDVYSVMASWGANHAVLAHGHVGADFVALAAMLRIPVCMHNLDEAAIDRPSLWGAFGSDKEGQDYRACAALGPLYGRRG</sequence>
<dbReference type="Pfam" id="PF07881">
    <property type="entry name" value="Fucose_iso_N1"/>
    <property type="match status" value="1"/>
</dbReference>
<keyword evidence="6 7" id="KW-0119">Carbohydrate metabolism</keyword>
<name>A0A7W4I728_GLUDI</name>
<dbReference type="Gene3D" id="3.40.50.1070">
    <property type="match status" value="1"/>
</dbReference>
<keyword evidence="4 7" id="KW-0413">Isomerase</keyword>
<dbReference type="InterPro" id="IPR038391">
    <property type="entry name" value="Fucose_iso_dom1_sf"/>
</dbReference>
<feature type="domain" description="L-fucose isomerase N-terminal-1" evidence="9">
    <location>
        <begin position="6"/>
        <end position="173"/>
    </location>
</feature>
<dbReference type="EC" id="5.3.1.25" evidence="7"/>
<feature type="binding site" evidence="7">
    <location>
        <position position="358"/>
    </location>
    <ligand>
        <name>Mn(2+)</name>
        <dbReference type="ChEBI" id="CHEBI:29035"/>
    </ligand>
</feature>
<comment type="function">
    <text evidence="7">Converts the aldose L-fucose into the corresponding ketose L-fuculose.</text>
</comment>
<evidence type="ECO:0000256" key="1">
    <source>
        <dbReference type="ARBA" id="ARBA00022490"/>
    </source>
</evidence>
<feature type="binding site" evidence="7">
    <location>
        <position position="334"/>
    </location>
    <ligand>
        <name>Mn(2+)</name>
        <dbReference type="ChEBI" id="CHEBI:29035"/>
    </ligand>
</feature>
<feature type="domain" description="L-fucose isomerase N-terminal-2" evidence="10">
    <location>
        <begin position="174"/>
        <end position="350"/>
    </location>
</feature>
<dbReference type="NCBIfam" id="TIGR01089">
    <property type="entry name" value="fucI"/>
    <property type="match status" value="1"/>
</dbReference>
<evidence type="ECO:0000256" key="6">
    <source>
        <dbReference type="ARBA" id="ARBA00023277"/>
    </source>
</evidence>
<feature type="domain" description="L-fucose isomerase C-terminal" evidence="8">
    <location>
        <begin position="387"/>
        <end position="551"/>
    </location>
</feature>
<dbReference type="GO" id="GO:0005737">
    <property type="term" value="C:cytoplasm"/>
    <property type="evidence" value="ECO:0007669"/>
    <property type="project" value="UniProtKB-SubCell"/>
</dbReference>
<keyword evidence="3 7" id="KW-0464">Manganese</keyword>
<dbReference type="GO" id="GO:0030145">
    <property type="term" value="F:manganese ion binding"/>
    <property type="evidence" value="ECO:0007669"/>
    <property type="project" value="UniProtKB-UniRule"/>
</dbReference>
<dbReference type="HAMAP" id="MF_01254">
    <property type="entry name" value="Fucose_iso"/>
    <property type="match status" value="1"/>
</dbReference>
<dbReference type="InterPro" id="IPR009015">
    <property type="entry name" value="Fucose_isomerase_N/cen_sf"/>
</dbReference>
<comment type="similarity">
    <text evidence="7">Belongs to the L-fucose isomerase family.</text>
</comment>
<dbReference type="SUPFAM" id="SSF53743">
    <property type="entry name" value="FucI/AraA N-terminal and middle domains"/>
    <property type="match status" value="1"/>
</dbReference>
<dbReference type="Gene3D" id="3.20.14.10">
    <property type="entry name" value="L-fucose/L-arabinose isomerase, C-terminal"/>
    <property type="match status" value="1"/>
</dbReference>
<dbReference type="NCBIfam" id="NF008220">
    <property type="entry name" value="PRK10991.1"/>
    <property type="match status" value="1"/>
</dbReference>
<evidence type="ECO:0000256" key="5">
    <source>
        <dbReference type="ARBA" id="ARBA00023253"/>
    </source>
</evidence>
<dbReference type="GO" id="GO:0019571">
    <property type="term" value="P:D-arabinose catabolic process"/>
    <property type="evidence" value="ECO:0007669"/>
    <property type="project" value="TreeGrafter"/>
</dbReference>
<dbReference type="EMBL" id="JABEQG010000032">
    <property type="protein sequence ID" value="MBB2157472.1"/>
    <property type="molecule type" value="Genomic_DNA"/>
</dbReference>
<comment type="pathway">
    <text evidence="7">Carbohydrate degradation; L-fucose degradation; L-lactaldehyde and glycerone phosphate from L-fucose: step 1/3.</text>
</comment>
<feature type="active site" description="Proton acceptor" evidence="7">
    <location>
        <position position="358"/>
    </location>
</feature>
<evidence type="ECO:0000259" key="10">
    <source>
        <dbReference type="Pfam" id="PF07882"/>
    </source>
</evidence>
<gene>
    <name evidence="7" type="primary">fucI</name>
    <name evidence="11" type="ORF">HLH33_14305</name>
</gene>
<dbReference type="InterPro" id="IPR015888">
    <property type="entry name" value="Fuc_isomerase_C"/>
</dbReference>
<dbReference type="InterPro" id="IPR012889">
    <property type="entry name" value="Fucose_isomerase_N2"/>
</dbReference>
<keyword evidence="1 7" id="KW-0963">Cytoplasm</keyword>
<dbReference type="RefSeq" id="WP_012553397.1">
    <property type="nucleotide sequence ID" value="NZ_JABEQG010000032.1"/>
</dbReference>
<dbReference type="Pfam" id="PF07882">
    <property type="entry name" value="Fucose_iso_N2"/>
    <property type="match status" value="1"/>
</dbReference>
<protein>
    <recommendedName>
        <fullName evidence="7">L-fucose isomerase</fullName>
        <shortName evidence="7">FucIase</shortName>
        <ecNumber evidence="7">5.3.1.25</ecNumber>
    </recommendedName>
    <alternativeName>
        <fullName evidence="7">6-deoxy-L-galactose isomerase</fullName>
    </alternativeName>
</protein>
<accession>A0A7W4I728</accession>
<feature type="binding site" evidence="7">
    <location>
        <position position="525"/>
    </location>
    <ligand>
        <name>Mn(2+)</name>
        <dbReference type="ChEBI" id="CHEBI:29035"/>
    </ligand>
</feature>
<dbReference type="InterPro" id="IPR038392">
    <property type="entry name" value="Fucose_isomerase_dom2_sf"/>
</dbReference>
<dbReference type="AlphaFoldDB" id="A0A7W4I728"/>